<sequence>MVCVLVVEFLLLKHTPFFWDAVSKSGRASWIYAHGLSEFIVPTELNSGHPPLWVGLLAVFWTIFNKALWSSRLLLLLVNIGVVWQIIVLCKNNFLKTVSALAVFLVCLEPTFLAQTTNLNNDMLLLFFTLLALNSLIKSKSVLFTLASTGLLFTNLRGIYIVIAIAIIHVIYARFKLIEIKKSIYFGYLFAVLTFAVFCYFQYEKLGWFIISQNENYNEHRQSVGLKQILTNIVVYVKIFLEYGRFIIAIFLLPLLFKYLKDKTRNDVRIDRMIVAFFVFVLVYFLGMVPFSNPFGDRYFMICYLLAIVLLVNLIEYYNVRKKIVIYTLIVFMFVIGHFWIYPATLSQSWDSSLAYLNIYNVEEQMEHYINSRGIKPSDIGTRINLNSRDYSEFKMLAETDRYAQFNIETNKFILLSNIENQTKDEELNYVITHWKLVKTYSQLGVFMSLYQKE</sequence>
<feature type="transmembrane region" description="Helical" evidence="8">
    <location>
        <begin position="152"/>
        <end position="172"/>
    </location>
</feature>
<comment type="subcellular location">
    <subcellularLocation>
        <location evidence="1">Cell membrane</location>
        <topology evidence="1">Multi-pass membrane protein</topology>
    </subcellularLocation>
</comment>
<dbReference type="InterPro" id="IPR050297">
    <property type="entry name" value="LipidA_mod_glycosyltrf_83"/>
</dbReference>
<keyword evidence="10" id="KW-1185">Reference proteome</keyword>
<comment type="caution">
    <text evidence="9">The sequence shown here is derived from an EMBL/GenBank/DDBJ whole genome shotgun (WGS) entry which is preliminary data.</text>
</comment>
<keyword evidence="7 8" id="KW-0472">Membrane</keyword>
<name>A0A3D9H7A0_9FLAO</name>
<dbReference type="PANTHER" id="PTHR33908">
    <property type="entry name" value="MANNOSYLTRANSFERASE YKCB-RELATED"/>
    <property type="match status" value="1"/>
</dbReference>
<keyword evidence="3" id="KW-0328">Glycosyltransferase</keyword>
<keyword evidence="2" id="KW-1003">Cell membrane</keyword>
<feature type="transmembrane region" description="Helical" evidence="8">
    <location>
        <begin position="243"/>
        <end position="260"/>
    </location>
</feature>
<keyword evidence="6 8" id="KW-1133">Transmembrane helix</keyword>
<proteinExistence type="predicted"/>
<dbReference type="AlphaFoldDB" id="A0A3D9H7A0"/>
<feature type="transmembrane region" description="Helical" evidence="8">
    <location>
        <begin position="71"/>
        <end position="88"/>
    </location>
</feature>
<evidence type="ECO:0000256" key="1">
    <source>
        <dbReference type="ARBA" id="ARBA00004651"/>
    </source>
</evidence>
<keyword evidence="4" id="KW-0808">Transferase</keyword>
<reference evidence="9 10" key="1">
    <citation type="submission" date="2018-07" db="EMBL/GenBank/DDBJ databases">
        <title>Genomic Encyclopedia of Type Strains, Phase III (KMG-III): the genomes of soil and plant-associated and newly described type strains.</title>
        <authorList>
            <person name="Whitman W."/>
        </authorList>
    </citation>
    <scope>NUCLEOTIDE SEQUENCE [LARGE SCALE GENOMIC DNA]</scope>
    <source>
        <strain evidence="9 10">CECT 7946</strain>
    </source>
</reference>
<dbReference type="PANTHER" id="PTHR33908:SF11">
    <property type="entry name" value="MEMBRANE PROTEIN"/>
    <property type="match status" value="1"/>
</dbReference>
<evidence type="ECO:0000256" key="7">
    <source>
        <dbReference type="ARBA" id="ARBA00023136"/>
    </source>
</evidence>
<organism evidence="9 10">
    <name type="scientific">Winogradskyella eximia</name>
    <dbReference type="NCBI Taxonomy" id="262006"/>
    <lineage>
        <taxon>Bacteria</taxon>
        <taxon>Pseudomonadati</taxon>
        <taxon>Bacteroidota</taxon>
        <taxon>Flavobacteriia</taxon>
        <taxon>Flavobacteriales</taxon>
        <taxon>Flavobacteriaceae</taxon>
        <taxon>Winogradskyella</taxon>
    </lineage>
</organism>
<evidence type="ECO:0000256" key="5">
    <source>
        <dbReference type="ARBA" id="ARBA00022692"/>
    </source>
</evidence>
<evidence type="ECO:0000256" key="3">
    <source>
        <dbReference type="ARBA" id="ARBA00022676"/>
    </source>
</evidence>
<accession>A0A3D9H7A0</accession>
<keyword evidence="5 8" id="KW-0812">Transmembrane</keyword>
<dbReference type="GO" id="GO:0016763">
    <property type="term" value="F:pentosyltransferase activity"/>
    <property type="evidence" value="ECO:0007669"/>
    <property type="project" value="TreeGrafter"/>
</dbReference>
<evidence type="ECO:0000313" key="10">
    <source>
        <dbReference type="Proteomes" id="UP000256980"/>
    </source>
</evidence>
<evidence type="ECO:0008006" key="11">
    <source>
        <dbReference type="Google" id="ProtNLM"/>
    </source>
</evidence>
<feature type="transmembrane region" description="Helical" evidence="8">
    <location>
        <begin position="94"/>
        <end position="112"/>
    </location>
</feature>
<feature type="transmembrane region" description="Helical" evidence="8">
    <location>
        <begin position="298"/>
        <end position="317"/>
    </location>
</feature>
<gene>
    <name evidence="9" type="ORF">DFQ10_102236</name>
</gene>
<evidence type="ECO:0000256" key="2">
    <source>
        <dbReference type="ARBA" id="ARBA00022475"/>
    </source>
</evidence>
<protein>
    <recommendedName>
        <fullName evidence="11">Dolichyl-phosphate-mannose-protein mannosyltransferase</fullName>
    </recommendedName>
</protein>
<feature type="transmembrane region" description="Helical" evidence="8">
    <location>
        <begin position="324"/>
        <end position="342"/>
    </location>
</feature>
<dbReference type="Proteomes" id="UP000256980">
    <property type="component" value="Unassembled WGS sequence"/>
</dbReference>
<evidence type="ECO:0000256" key="6">
    <source>
        <dbReference type="ARBA" id="ARBA00022989"/>
    </source>
</evidence>
<evidence type="ECO:0000256" key="4">
    <source>
        <dbReference type="ARBA" id="ARBA00022679"/>
    </source>
</evidence>
<feature type="transmembrane region" description="Helical" evidence="8">
    <location>
        <begin position="272"/>
        <end position="292"/>
    </location>
</feature>
<dbReference type="GO" id="GO:0009103">
    <property type="term" value="P:lipopolysaccharide biosynthetic process"/>
    <property type="evidence" value="ECO:0007669"/>
    <property type="project" value="UniProtKB-ARBA"/>
</dbReference>
<dbReference type="EMBL" id="QRDV01000002">
    <property type="protein sequence ID" value="RED45368.1"/>
    <property type="molecule type" value="Genomic_DNA"/>
</dbReference>
<dbReference type="GO" id="GO:0005886">
    <property type="term" value="C:plasma membrane"/>
    <property type="evidence" value="ECO:0007669"/>
    <property type="project" value="UniProtKB-SubCell"/>
</dbReference>
<evidence type="ECO:0000256" key="8">
    <source>
        <dbReference type="SAM" id="Phobius"/>
    </source>
</evidence>
<evidence type="ECO:0000313" key="9">
    <source>
        <dbReference type="EMBL" id="RED45368.1"/>
    </source>
</evidence>
<feature type="transmembrane region" description="Helical" evidence="8">
    <location>
        <begin position="184"/>
        <end position="203"/>
    </location>
</feature>